<dbReference type="EMBL" id="MU273537">
    <property type="protein sequence ID" value="KAI0032734.1"/>
    <property type="molecule type" value="Genomic_DNA"/>
</dbReference>
<evidence type="ECO:0000313" key="2">
    <source>
        <dbReference type="Proteomes" id="UP000814128"/>
    </source>
</evidence>
<keyword evidence="2" id="KW-1185">Reference proteome</keyword>
<reference evidence="1" key="2">
    <citation type="journal article" date="2022" name="New Phytol.">
        <title>Evolutionary transition to the ectomycorrhizal habit in the genomes of a hyperdiverse lineage of mushroom-forming fungi.</title>
        <authorList>
            <person name="Looney B."/>
            <person name="Miyauchi S."/>
            <person name="Morin E."/>
            <person name="Drula E."/>
            <person name="Courty P.E."/>
            <person name="Kohler A."/>
            <person name="Kuo A."/>
            <person name="LaButti K."/>
            <person name="Pangilinan J."/>
            <person name="Lipzen A."/>
            <person name="Riley R."/>
            <person name="Andreopoulos W."/>
            <person name="He G."/>
            <person name="Johnson J."/>
            <person name="Nolan M."/>
            <person name="Tritt A."/>
            <person name="Barry K.W."/>
            <person name="Grigoriev I.V."/>
            <person name="Nagy L.G."/>
            <person name="Hibbett D."/>
            <person name="Henrissat B."/>
            <person name="Matheny P.B."/>
            <person name="Labbe J."/>
            <person name="Martin F.M."/>
        </authorList>
    </citation>
    <scope>NUCLEOTIDE SEQUENCE</scope>
    <source>
        <strain evidence="1">EC-137</strain>
    </source>
</reference>
<dbReference type="Proteomes" id="UP000814128">
    <property type="component" value="Unassembled WGS sequence"/>
</dbReference>
<organism evidence="1 2">
    <name type="scientific">Vararia minispora EC-137</name>
    <dbReference type="NCBI Taxonomy" id="1314806"/>
    <lineage>
        <taxon>Eukaryota</taxon>
        <taxon>Fungi</taxon>
        <taxon>Dikarya</taxon>
        <taxon>Basidiomycota</taxon>
        <taxon>Agaricomycotina</taxon>
        <taxon>Agaricomycetes</taxon>
        <taxon>Russulales</taxon>
        <taxon>Lachnocladiaceae</taxon>
        <taxon>Vararia</taxon>
    </lineage>
</organism>
<sequence>MGHSLVWSALTSTAKLGNFFQIILFLPLTLSTLSKNAFLLLSLLLFLESVAHGTFLLFIGSPAFHFTQLPAHSLLLLLCFNIFSRSVSTFVLTLTSWWGTILKWSGPLFIVLEGMSTLLVVQKVGRIGRDLVDEGEVYQFGLLIASAVAYVISASWIVISYPAAADSPLSSTLLGSALTAFIFLTFIGLALRRTNIIESSGMALFIAYNIWLCGFGKHTFSDSVSAYAPLLENLLPHLQTLTNFVFNTLPKHVLVALVYRISILLGAARVLPSIGADSWEGADDGWNGRPTSKLTRVLLMYRQAILVTVYSHLLLLDLSSHSWWRWMDIYFTLFIWGIELLVTEEDDVITKDWKVD</sequence>
<reference evidence="1" key="1">
    <citation type="submission" date="2021-02" db="EMBL/GenBank/DDBJ databases">
        <authorList>
            <consortium name="DOE Joint Genome Institute"/>
            <person name="Ahrendt S."/>
            <person name="Looney B.P."/>
            <person name="Miyauchi S."/>
            <person name="Morin E."/>
            <person name="Drula E."/>
            <person name="Courty P.E."/>
            <person name="Chicoki N."/>
            <person name="Fauchery L."/>
            <person name="Kohler A."/>
            <person name="Kuo A."/>
            <person name="Labutti K."/>
            <person name="Pangilinan J."/>
            <person name="Lipzen A."/>
            <person name="Riley R."/>
            <person name="Andreopoulos W."/>
            <person name="He G."/>
            <person name="Johnson J."/>
            <person name="Barry K.W."/>
            <person name="Grigoriev I.V."/>
            <person name="Nagy L."/>
            <person name="Hibbett D."/>
            <person name="Henrissat B."/>
            <person name="Matheny P.B."/>
            <person name="Labbe J."/>
            <person name="Martin F."/>
        </authorList>
    </citation>
    <scope>NUCLEOTIDE SEQUENCE</scope>
    <source>
        <strain evidence="1">EC-137</strain>
    </source>
</reference>
<name>A0ACB8QLK6_9AGAM</name>
<gene>
    <name evidence="1" type="ORF">K488DRAFT_78302</name>
</gene>
<evidence type="ECO:0000313" key="1">
    <source>
        <dbReference type="EMBL" id="KAI0032734.1"/>
    </source>
</evidence>
<protein>
    <submittedName>
        <fullName evidence="1">Uncharacterized protein</fullName>
    </submittedName>
</protein>
<accession>A0ACB8QLK6</accession>
<proteinExistence type="predicted"/>
<comment type="caution">
    <text evidence="1">The sequence shown here is derived from an EMBL/GenBank/DDBJ whole genome shotgun (WGS) entry which is preliminary data.</text>
</comment>